<keyword evidence="7 10" id="KW-1208">Phospholipid metabolism</keyword>
<keyword evidence="3 10" id="KW-0444">Lipid biosynthesis</keyword>
<gene>
    <name evidence="10 11" type="primary">plsX</name>
    <name evidence="11" type="ORF">ENK44_12005</name>
</gene>
<comment type="catalytic activity">
    <reaction evidence="1 10">
        <text>a fatty acyl-[ACP] + phosphate = an acyl phosphate + holo-[ACP]</text>
        <dbReference type="Rhea" id="RHEA:42292"/>
        <dbReference type="Rhea" id="RHEA-COMP:9685"/>
        <dbReference type="Rhea" id="RHEA-COMP:14125"/>
        <dbReference type="ChEBI" id="CHEBI:43474"/>
        <dbReference type="ChEBI" id="CHEBI:59918"/>
        <dbReference type="ChEBI" id="CHEBI:64479"/>
        <dbReference type="ChEBI" id="CHEBI:138651"/>
        <dbReference type="EC" id="2.3.1.274"/>
    </reaction>
</comment>
<dbReference type="AlphaFoldDB" id="A0A7V4U1Z4"/>
<accession>A0A7V4U1Z4</accession>
<dbReference type="GO" id="GO:0005737">
    <property type="term" value="C:cytoplasm"/>
    <property type="evidence" value="ECO:0007669"/>
    <property type="project" value="UniProtKB-SubCell"/>
</dbReference>
<reference evidence="11" key="1">
    <citation type="journal article" date="2020" name="mSystems">
        <title>Genome- and Community-Level Interaction Insights into Carbon Utilization and Element Cycling Functions of Hydrothermarchaeota in Hydrothermal Sediment.</title>
        <authorList>
            <person name="Zhou Z."/>
            <person name="Liu Y."/>
            <person name="Xu W."/>
            <person name="Pan J."/>
            <person name="Luo Z.H."/>
            <person name="Li M."/>
        </authorList>
    </citation>
    <scope>NUCLEOTIDE SEQUENCE [LARGE SCALE GENOMIC DNA]</scope>
    <source>
        <strain evidence="11">HyVt-577</strain>
    </source>
</reference>
<evidence type="ECO:0000256" key="6">
    <source>
        <dbReference type="ARBA" id="ARBA00023209"/>
    </source>
</evidence>
<dbReference type="HAMAP" id="MF_00019">
    <property type="entry name" value="PlsX"/>
    <property type="match status" value="1"/>
</dbReference>
<comment type="pathway">
    <text evidence="10">Lipid metabolism; phospholipid metabolism.</text>
</comment>
<dbReference type="PIRSF" id="PIRSF002465">
    <property type="entry name" value="Phsphlp_syn_PlsX"/>
    <property type="match status" value="1"/>
</dbReference>
<name>A0A7V4U1Z4_CALAY</name>
<keyword evidence="5 10" id="KW-0443">Lipid metabolism</keyword>
<dbReference type="SUPFAM" id="SSF53659">
    <property type="entry name" value="Isocitrate/Isopropylmalate dehydrogenase-like"/>
    <property type="match status" value="1"/>
</dbReference>
<evidence type="ECO:0000256" key="3">
    <source>
        <dbReference type="ARBA" id="ARBA00022516"/>
    </source>
</evidence>
<evidence type="ECO:0000256" key="9">
    <source>
        <dbReference type="ARBA" id="ARBA00046608"/>
    </source>
</evidence>
<evidence type="ECO:0000313" key="11">
    <source>
        <dbReference type="EMBL" id="HGY56423.1"/>
    </source>
</evidence>
<comment type="similarity">
    <text evidence="10">Belongs to the PlsX family.</text>
</comment>
<comment type="subunit">
    <text evidence="9 10">Homodimer. Probably interacts with PlsY.</text>
</comment>
<dbReference type="GO" id="GO:0006633">
    <property type="term" value="P:fatty acid biosynthetic process"/>
    <property type="evidence" value="ECO:0007669"/>
    <property type="project" value="UniProtKB-UniRule"/>
</dbReference>
<evidence type="ECO:0000256" key="7">
    <source>
        <dbReference type="ARBA" id="ARBA00023264"/>
    </source>
</evidence>
<sequence length="337" mass="36599">MRIALDVMGGDLGPQATVEGAYLYVKESRHKDHIVLVGDQSVIKAQLENVPNKYFKYFSIVHAPENIEMNESPTEALKKKKNSSMVVGLELHKAGEVSAFVSAGNTGAQMAGSLLTLKRLPGVRRPAIGAFLPSEHGTVFLIDVGANVDSKPGDLLQFAIMGHIFVSEVYNARHLKVGLLNIGEEEKKGNELTLAAHQLLKKNLSNFYGNVEGRDILKGTTDIVVCDGFIGNALLKMAESVMSVIVKGLKKNIGTNLFTNIGAFLVKPAFSELKRNYDYEEYGGVPLLGVNGISIICHGKSTGKAIKNALKVARYMDSKNVNKIIEKKLTSEEMVNA</sequence>
<dbReference type="Pfam" id="PF02504">
    <property type="entry name" value="FA_synthesis"/>
    <property type="match status" value="1"/>
</dbReference>
<evidence type="ECO:0000256" key="2">
    <source>
        <dbReference type="ARBA" id="ARBA00022490"/>
    </source>
</evidence>
<evidence type="ECO:0000256" key="5">
    <source>
        <dbReference type="ARBA" id="ARBA00023098"/>
    </source>
</evidence>
<evidence type="ECO:0000256" key="8">
    <source>
        <dbReference type="ARBA" id="ARBA00024069"/>
    </source>
</evidence>
<comment type="function">
    <text evidence="10">Catalyzes the reversible formation of acyl-phosphate (acyl-PO(4)) from acyl-[acyl-carrier-protein] (acyl-ACP). This enzyme utilizes acyl-ACP as fatty acyl donor, but not acyl-CoA.</text>
</comment>
<dbReference type="Proteomes" id="UP000885779">
    <property type="component" value="Unassembled WGS sequence"/>
</dbReference>
<dbReference type="InterPro" id="IPR003664">
    <property type="entry name" value="FA_synthesis"/>
</dbReference>
<keyword evidence="2 10" id="KW-0963">Cytoplasm</keyword>
<dbReference type="NCBIfam" id="TIGR00182">
    <property type="entry name" value="plsX"/>
    <property type="match status" value="1"/>
</dbReference>
<dbReference type="GO" id="GO:0008654">
    <property type="term" value="P:phospholipid biosynthetic process"/>
    <property type="evidence" value="ECO:0007669"/>
    <property type="project" value="UniProtKB-KW"/>
</dbReference>
<dbReference type="InterPro" id="IPR012281">
    <property type="entry name" value="Phospholipid_synth_PlsX-like"/>
</dbReference>
<dbReference type="PANTHER" id="PTHR30100:SF1">
    <property type="entry name" value="PHOSPHATE ACYLTRANSFERASE"/>
    <property type="match status" value="1"/>
</dbReference>
<comment type="subcellular location">
    <subcellularLocation>
        <location evidence="10">Cytoplasm</location>
    </subcellularLocation>
    <text evidence="10">Associated with the membrane possibly through PlsY.</text>
</comment>
<organism evidence="11">
    <name type="scientific">Caldithrix abyssi</name>
    <dbReference type="NCBI Taxonomy" id="187145"/>
    <lineage>
        <taxon>Bacteria</taxon>
        <taxon>Pseudomonadati</taxon>
        <taxon>Calditrichota</taxon>
        <taxon>Calditrichia</taxon>
        <taxon>Calditrichales</taxon>
        <taxon>Calditrichaceae</taxon>
        <taxon>Caldithrix</taxon>
    </lineage>
</organism>
<dbReference type="Gene3D" id="3.40.718.10">
    <property type="entry name" value="Isopropylmalate Dehydrogenase"/>
    <property type="match status" value="1"/>
</dbReference>
<dbReference type="UniPathway" id="UPA00085"/>
<dbReference type="EC" id="2.3.1.274" evidence="8 10"/>
<keyword evidence="6 10" id="KW-0594">Phospholipid biosynthesis</keyword>
<evidence type="ECO:0000256" key="4">
    <source>
        <dbReference type="ARBA" id="ARBA00022679"/>
    </source>
</evidence>
<comment type="caution">
    <text evidence="11">The sequence shown here is derived from an EMBL/GenBank/DDBJ whole genome shotgun (WGS) entry which is preliminary data.</text>
</comment>
<protein>
    <recommendedName>
        <fullName evidence="8 10">Phosphate acyltransferase</fullName>
        <ecNumber evidence="8 10">2.3.1.274</ecNumber>
    </recommendedName>
    <alternativeName>
        <fullName evidence="10">Acyl-ACP phosphotransacylase</fullName>
    </alternativeName>
    <alternativeName>
        <fullName evidence="10">Acyl-[acyl-carrier-protein]--phosphate acyltransferase</fullName>
    </alternativeName>
    <alternativeName>
        <fullName evidence="10">Phosphate-acyl-ACP acyltransferase</fullName>
    </alternativeName>
</protein>
<dbReference type="PANTHER" id="PTHR30100">
    <property type="entry name" value="FATTY ACID/PHOSPHOLIPID SYNTHESIS PROTEIN PLSX"/>
    <property type="match status" value="1"/>
</dbReference>
<keyword evidence="4 10" id="KW-0808">Transferase</keyword>
<evidence type="ECO:0000256" key="10">
    <source>
        <dbReference type="HAMAP-Rule" id="MF_00019"/>
    </source>
</evidence>
<dbReference type="EMBL" id="DRQG01000110">
    <property type="protein sequence ID" value="HGY56423.1"/>
    <property type="molecule type" value="Genomic_DNA"/>
</dbReference>
<keyword evidence="11" id="KW-0012">Acyltransferase</keyword>
<proteinExistence type="inferred from homology"/>
<evidence type="ECO:0000256" key="1">
    <source>
        <dbReference type="ARBA" id="ARBA00001232"/>
    </source>
</evidence>
<dbReference type="GO" id="GO:0043811">
    <property type="term" value="F:phosphate:acyl-[acyl carrier protein] acyltransferase activity"/>
    <property type="evidence" value="ECO:0007669"/>
    <property type="project" value="UniProtKB-UniRule"/>
</dbReference>